<accession>K6YWB3</accession>
<dbReference type="EMBL" id="BAEN01000058">
    <property type="protein sequence ID" value="GAC15540.1"/>
    <property type="molecule type" value="Genomic_DNA"/>
</dbReference>
<name>K6YWB3_9ALTE</name>
<evidence type="ECO:0000313" key="2">
    <source>
        <dbReference type="Proteomes" id="UP000006334"/>
    </source>
</evidence>
<reference evidence="1 2" key="1">
    <citation type="journal article" date="2017" name="Antonie Van Leeuwenhoek">
        <title>Rhizobium rhizosphaerae sp. nov., a novel species isolated from rice rhizosphere.</title>
        <authorList>
            <person name="Zhao J.J."/>
            <person name="Zhang J."/>
            <person name="Zhang R.J."/>
            <person name="Zhang C.W."/>
            <person name="Yin H.Q."/>
            <person name="Zhang X.X."/>
        </authorList>
    </citation>
    <scope>NUCLEOTIDE SEQUENCE [LARGE SCALE GENOMIC DNA]</scope>
    <source>
        <strain evidence="1 2">E3</strain>
    </source>
</reference>
<evidence type="ECO:0000313" key="1">
    <source>
        <dbReference type="EMBL" id="GAC15540.1"/>
    </source>
</evidence>
<comment type="caution">
    <text evidence="1">The sequence shown here is derived from an EMBL/GenBank/DDBJ whole genome shotgun (WGS) entry which is preliminary data.</text>
</comment>
<dbReference type="AlphaFoldDB" id="K6YWB3"/>
<sequence>MLCGLVLAFANGQGSNRKSVQVDISKLVMKIRNLPKYYGC</sequence>
<dbReference type="Proteomes" id="UP000006334">
    <property type="component" value="Unassembled WGS sequence"/>
</dbReference>
<protein>
    <submittedName>
        <fullName evidence="1">Uncharacterized protein</fullName>
    </submittedName>
</protein>
<organism evidence="1 2">
    <name type="scientific">Aliiglaciecola lipolytica E3</name>
    <dbReference type="NCBI Taxonomy" id="1127673"/>
    <lineage>
        <taxon>Bacteria</taxon>
        <taxon>Pseudomonadati</taxon>
        <taxon>Pseudomonadota</taxon>
        <taxon>Gammaproteobacteria</taxon>
        <taxon>Alteromonadales</taxon>
        <taxon>Alteromonadaceae</taxon>
        <taxon>Aliiglaciecola</taxon>
    </lineage>
</organism>
<keyword evidence="2" id="KW-1185">Reference proteome</keyword>
<proteinExistence type="predicted"/>
<gene>
    <name evidence="1" type="ORF">GLIP_2919</name>
</gene>